<reference evidence="2 3" key="1">
    <citation type="submission" date="2023-07" db="EMBL/GenBank/DDBJ databases">
        <authorList>
            <person name="Kim M.K."/>
        </authorList>
    </citation>
    <scope>NUCLEOTIDE SEQUENCE [LARGE SCALE GENOMIC DNA]</scope>
    <source>
        <strain evidence="2 3">KR1UV-12</strain>
    </source>
</reference>
<name>A0ABT9EH62_9SPHN</name>
<accession>A0ABT9EH62</accession>
<dbReference type="RefSeq" id="WP_305171862.1">
    <property type="nucleotide sequence ID" value="NZ_JAUUDS010000001.1"/>
</dbReference>
<protein>
    <submittedName>
        <fullName evidence="2">Uncharacterized protein</fullName>
    </submittedName>
</protein>
<organism evidence="2 3">
    <name type="scientific">Sphingomonas aurea</name>
    <dbReference type="NCBI Taxonomy" id="3063994"/>
    <lineage>
        <taxon>Bacteria</taxon>
        <taxon>Pseudomonadati</taxon>
        <taxon>Pseudomonadota</taxon>
        <taxon>Alphaproteobacteria</taxon>
        <taxon>Sphingomonadales</taxon>
        <taxon>Sphingomonadaceae</taxon>
        <taxon>Sphingomonas</taxon>
    </lineage>
</organism>
<dbReference type="EMBL" id="JAUUDS010000001">
    <property type="protein sequence ID" value="MDP1026306.1"/>
    <property type="molecule type" value="Genomic_DNA"/>
</dbReference>
<feature type="region of interest" description="Disordered" evidence="1">
    <location>
        <begin position="17"/>
        <end position="36"/>
    </location>
</feature>
<evidence type="ECO:0000256" key="1">
    <source>
        <dbReference type="SAM" id="MobiDB-lite"/>
    </source>
</evidence>
<sequence length="65" mass="6949">MADLHTVTITQADGGFSVRVAPAPDGETFDRDYPTHPQARGYARGLKLYRGWALVDLTTEGGGNG</sequence>
<keyword evidence="3" id="KW-1185">Reference proteome</keyword>
<gene>
    <name evidence="2" type="ORF">Q5H91_03705</name>
</gene>
<evidence type="ECO:0000313" key="3">
    <source>
        <dbReference type="Proteomes" id="UP001230685"/>
    </source>
</evidence>
<evidence type="ECO:0000313" key="2">
    <source>
        <dbReference type="EMBL" id="MDP1026306.1"/>
    </source>
</evidence>
<dbReference type="Proteomes" id="UP001230685">
    <property type="component" value="Unassembled WGS sequence"/>
</dbReference>
<comment type="caution">
    <text evidence="2">The sequence shown here is derived from an EMBL/GenBank/DDBJ whole genome shotgun (WGS) entry which is preliminary data.</text>
</comment>
<proteinExistence type="predicted"/>